<keyword evidence="3" id="KW-1185">Reference proteome</keyword>
<organism evidence="2 3">
    <name type="scientific">Haloechinothrix salitolerans</name>
    <dbReference type="NCBI Taxonomy" id="926830"/>
    <lineage>
        <taxon>Bacteria</taxon>
        <taxon>Bacillati</taxon>
        <taxon>Actinomycetota</taxon>
        <taxon>Actinomycetes</taxon>
        <taxon>Pseudonocardiales</taxon>
        <taxon>Pseudonocardiaceae</taxon>
        <taxon>Haloechinothrix</taxon>
    </lineage>
</organism>
<dbReference type="EMBL" id="JBHSXX010000001">
    <property type="protein sequence ID" value="MFC6865786.1"/>
    <property type="molecule type" value="Genomic_DNA"/>
</dbReference>
<dbReference type="Gene3D" id="3.30.1050.10">
    <property type="entry name" value="SCP2 sterol-binding domain"/>
    <property type="match status" value="1"/>
</dbReference>
<evidence type="ECO:0000313" key="2">
    <source>
        <dbReference type="EMBL" id="MFC6865786.1"/>
    </source>
</evidence>
<dbReference type="RefSeq" id="WP_345403569.1">
    <property type="nucleotide sequence ID" value="NZ_BAABLA010000115.1"/>
</dbReference>
<protein>
    <submittedName>
        <fullName evidence="2">SCP2 sterol-binding domain-containing protein</fullName>
    </submittedName>
</protein>
<gene>
    <name evidence="2" type="ORF">ACFQGD_01360</name>
</gene>
<evidence type="ECO:0000313" key="3">
    <source>
        <dbReference type="Proteomes" id="UP001596337"/>
    </source>
</evidence>
<feature type="domain" description="SCP2" evidence="1">
    <location>
        <begin position="117"/>
        <end position="212"/>
    </location>
</feature>
<dbReference type="Proteomes" id="UP001596337">
    <property type="component" value="Unassembled WGS sequence"/>
</dbReference>
<sequence>MPDNTSIDALPALRGHRLIETLETIEPTEFKHADIGVDAIVRAIDPTQLDKSGVRRLLDALREISAAVPSLSLGDVESATFATLIATSSRAQLDAVFAAPDLRGVLLDEAFRRMGRHARGDRVGQLRAVVRWRLTGGSGDGGYDRYECHFADGDCSVYPGVTDDTPRSTITVSPVDFLRLITRQTTPAVLFVTGKLNVKGDLGFAAGLIRYFDLPSPRA</sequence>
<reference evidence="3" key="1">
    <citation type="journal article" date="2019" name="Int. J. Syst. Evol. Microbiol.">
        <title>The Global Catalogue of Microorganisms (GCM) 10K type strain sequencing project: providing services to taxonomists for standard genome sequencing and annotation.</title>
        <authorList>
            <consortium name="The Broad Institute Genomics Platform"/>
            <consortium name="The Broad Institute Genome Sequencing Center for Infectious Disease"/>
            <person name="Wu L."/>
            <person name="Ma J."/>
        </authorList>
    </citation>
    <scope>NUCLEOTIDE SEQUENCE [LARGE SCALE GENOMIC DNA]</scope>
    <source>
        <strain evidence="3">KCTC 32255</strain>
    </source>
</reference>
<dbReference type="SUPFAM" id="SSF55718">
    <property type="entry name" value="SCP-like"/>
    <property type="match status" value="1"/>
</dbReference>
<proteinExistence type="predicted"/>
<comment type="caution">
    <text evidence="2">The sequence shown here is derived from an EMBL/GenBank/DDBJ whole genome shotgun (WGS) entry which is preliminary data.</text>
</comment>
<evidence type="ECO:0000259" key="1">
    <source>
        <dbReference type="Pfam" id="PF02036"/>
    </source>
</evidence>
<accession>A0ABW2BRY4</accession>
<dbReference type="InterPro" id="IPR036527">
    <property type="entry name" value="SCP2_sterol-bd_dom_sf"/>
</dbReference>
<dbReference type="InterPro" id="IPR003033">
    <property type="entry name" value="SCP2_sterol-bd_dom"/>
</dbReference>
<dbReference type="Pfam" id="PF02036">
    <property type="entry name" value="SCP2"/>
    <property type="match status" value="1"/>
</dbReference>
<name>A0ABW2BRY4_9PSEU</name>